<keyword evidence="5" id="KW-1003">Cell membrane</keyword>
<comment type="subcellular location">
    <subcellularLocation>
        <location evidence="5">Cell membrane</location>
        <topology evidence="5">Multi-pass membrane protein</topology>
    </subcellularLocation>
    <subcellularLocation>
        <location evidence="1">Membrane</location>
        <topology evidence="1">Multi-pass membrane protein</topology>
    </subcellularLocation>
</comment>
<accession>A0ABY6IYQ6</accession>
<dbReference type="Proteomes" id="UP001162741">
    <property type="component" value="Chromosome"/>
</dbReference>
<evidence type="ECO:0000313" key="7">
    <source>
        <dbReference type="Proteomes" id="UP001162741"/>
    </source>
</evidence>
<evidence type="ECO:0000256" key="1">
    <source>
        <dbReference type="ARBA" id="ARBA00004141"/>
    </source>
</evidence>
<dbReference type="EMBL" id="CP107006">
    <property type="protein sequence ID" value="UYQ92517.1"/>
    <property type="molecule type" value="Genomic_DNA"/>
</dbReference>
<dbReference type="Pfam" id="PF00902">
    <property type="entry name" value="TatC"/>
    <property type="match status" value="1"/>
</dbReference>
<dbReference type="HAMAP" id="MF_00902">
    <property type="entry name" value="TatC"/>
    <property type="match status" value="1"/>
</dbReference>
<feature type="transmembrane region" description="Helical" evidence="5">
    <location>
        <begin position="28"/>
        <end position="46"/>
    </location>
</feature>
<name>A0ABY6IYQ6_9BACT</name>
<evidence type="ECO:0000256" key="3">
    <source>
        <dbReference type="ARBA" id="ARBA00022989"/>
    </source>
</evidence>
<comment type="subunit">
    <text evidence="5">Forms a complex with TatA.</text>
</comment>
<feature type="transmembrane region" description="Helical" evidence="5">
    <location>
        <begin position="141"/>
        <end position="169"/>
    </location>
</feature>
<dbReference type="InterPro" id="IPR002033">
    <property type="entry name" value="TatC"/>
</dbReference>
<comment type="function">
    <text evidence="5">Part of the twin-arginine translocation (Tat) system that transports large folded proteins containing a characteristic twin-arginine motif in their signal peptide across membranes.</text>
</comment>
<feature type="transmembrane region" description="Helical" evidence="5">
    <location>
        <begin position="248"/>
        <end position="269"/>
    </location>
</feature>
<gene>
    <name evidence="5 6" type="primary">tatC</name>
    <name evidence="6" type="ORF">MKQ68_20750</name>
</gene>
<keyword evidence="4 5" id="KW-0472">Membrane</keyword>
<keyword evidence="3 5" id="KW-1133">Transmembrane helix</keyword>
<keyword evidence="5" id="KW-0811">Translocation</keyword>
<feature type="transmembrane region" description="Helical" evidence="5">
    <location>
        <begin position="223"/>
        <end position="242"/>
    </location>
</feature>
<keyword evidence="5" id="KW-0813">Transport</keyword>
<dbReference type="PRINTS" id="PR01840">
    <property type="entry name" value="TATCFAMILY"/>
</dbReference>
<evidence type="ECO:0000313" key="6">
    <source>
        <dbReference type="EMBL" id="UYQ92517.1"/>
    </source>
</evidence>
<proteinExistence type="inferred from homology"/>
<sequence length="282" mass="32465">MLKKIFSNNEDKAEMSFFDHLEELRWHLVRSAFAIIALAIVGFIYTKEILDYVVFGPTRPGFPSYQWLCKLGGLLGMGDKLCMQPVSFKFLNTQMAGMVMLQFKVAIIVGVMGALPYIFWEFWQFVKPALKERELKGSRGIIFWVSAQFFIGVLFSYFLVAPFTINFLAGYNVSDQIDNQFLFSDYFGLMSQIVFGMGVLFELPVLVYFLAKLGILGPNFMRTYRRHAIVVLLVLAAVITPPDILDQLLVFIPLYLLYEISIVISARVYRKREEEEKADEWS</sequence>
<feature type="transmembrane region" description="Helical" evidence="5">
    <location>
        <begin position="99"/>
        <end position="120"/>
    </location>
</feature>
<organism evidence="6 7">
    <name type="scientific">Chitinophaga horti</name>
    <dbReference type="NCBI Taxonomy" id="2920382"/>
    <lineage>
        <taxon>Bacteria</taxon>
        <taxon>Pseudomonadati</taxon>
        <taxon>Bacteroidota</taxon>
        <taxon>Chitinophagia</taxon>
        <taxon>Chitinophagales</taxon>
        <taxon>Chitinophagaceae</taxon>
        <taxon>Chitinophaga</taxon>
    </lineage>
</organism>
<keyword evidence="5" id="KW-0653">Protein transport</keyword>
<keyword evidence="2 5" id="KW-0812">Transmembrane</keyword>
<protein>
    <recommendedName>
        <fullName evidence="5">Sec-independent protein translocase protein TatC</fullName>
    </recommendedName>
</protein>
<feature type="transmembrane region" description="Helical" evidence="5">
    <location>
        <begin position="189"/>
        <end position="211"/>
    </location>
</feature>
<comment type="similarity">
    <text evidence="5">Belongs to the TatC family.</text>
</comment>
<dbReference type="RefSeq" id="WP_264280770.1">
    <property type="nucleotide sequence ID" value="NZ_CP107006.1"/>
</dbReference>
<evidence type="ECO:0000256" key="4">
    <source>
        <dbReference type="ARBA" id="ARBA00023136"/>
    </source>
</evidence>
<reference evidence="6" key="1">
    <citation type="submission" date="2022-10" db="EMBL/GenBank/DDBJ databases">
        <title>Chitinophaga sp. nov., isolated from soil.</title>
        <authorList>
            <person name="Jeon C.O."/>
        </authorList>
    </citation>
    <scope>NUCLEOTIDE SEQUENCE</scope>
    <source>
        <strain evidence="6">R8</strain>
    </source>
</reference>
<keyword evidence="7" id="KW-1185">Reference proteome</keyword>
<evidence type="ECO:0000256" key="2">
    <source>
        <dbReference type="ARBA" id="ARBA00022692"/>
    </source>
</evidence>
<evidence type="ECO:0000256" key="5">
    <source>
        <dbReference type="HAMAP-Rule" id="MF_00902"/>
    </source>
</evidence>
<dbReference type="PANTHER" id="PTHR30371">
    <property type="entry name" value="SEC-INDEPENDENT PROTEIN TRANSLOCASE PROTEIN TATC"/>
    <property type="match status" value="1"/>
</dbReference>
<dbReference type="NCBIfam" id="TIGR00945">
    <property type="entry name" value="tatC"/>
    <property type="match status" value="1"/>
</dbReference>
<dbReference type="PANTHER" id="PTHR30371:SF0">
    <property type="entry name" value="SEC-INDEPENDENT PROTEIN TRANSLOCASE PROTEIN TATC, CHLOROPLASTIC-RELATED"/>
    <property type="match status" value="1"/>
</dbReference>